<dbReference type="EMBL" id="DVLP01000270">
    <property type="protein sequence ID" value="HIT75704.1"/>
    <property type="molecule type" value="Genomic_DNA"/>
</dbReference>
<keyword evidence="2" id="KW-0479">Metal-binding</keyword>
<accession>A0A9D1GYC4</accession>
<dbReference type="GO" id="GO:0046872">
    <property type="term" value="F:metal ion binding"/>
    <property type="evidence" value="ECO:0007669"/>
    <property type="project" value="UniProtKB-KW"/>
</dbReference>
<evidence type="ECO:0000313" key="6">
    <source>
        <dbReference type="EMBL" id="HIT75704.1"/>
    </source>
</evidence>
<feature type="domain" description="Sulfatase N-terminal" evidence="5">
    <location>
        <begin position="4"/>
        <end position="279"/>
    </location>
</feature>
<evidence type="ECO:0000256" key="3">
    <source>
        <dbReference type="ARBA" id="ARBA00022801"/>
    </source>
</evidence>
<dbReference type="PANTHER" id="PTHR42693">
    <property type="entry name" value="ARYLSULFATASE FAMILY MEMBER"/>
    <property type="match status" value="1"/>
</dbReference>
<keyword evidence="3" id="KW-0378">Hydrolase</keyword>
<dbReference type="InterPro" id="IPR050738">
    <property type="entry name" value="Sulfatase"/>
</dbReference>
<reference evidence="6" key="2">
    <citation type="journal article" date="2021" name="PeerJ">
        <title>Extensive microbial diversity within the chicken gut microbiome revealed by metagenomics and culture.</title>
        <authorList>
            <person name="Gilroy R."/>
            <person name="Ravi A."/>
            <person name="Getino M."/>
            <person name="Pursley I."/>
            <person name="Horton D.L."/>
            <person name="Alikhan N.F."/>
            <person name="Baker D."/>
            <person name="Gharbi K."/>
            <person name="Hall N."/>
            <person name="Watson M."/>
            <person name="Adriaenssens E.M."/>
            <person name="Foster-Nyarko E."/>
            <person name="Jarju S."/>
            <person name="Secka A."/>
            <person name="Antonio M."/>
            <person name="Oren A."/>
            <person name="Chaudhuri R.R."/>
            <person name="La Ragione R."/>
            <person name="Hildebrand F."/>
            <person name="Pallen M.J."/>
        </authorList>
    </citation>
    <scope>NUCLEOTIDE SEQUENCE</scope>
    <source>
        <strain evidence="6">ChiGjej1B1-24693</strain>
    </source>
</reference>
<evidence type="ECO:0000256" key="1">
    <source>
        <dbReference type="ARBA" id="ARBA00008779"/>
    </source>
</evidence>
<dbReference type="SUPFAM" id="SSF53649">
    <property type="entry name" value="Alkaline phosphatase-like"/>
    <property type="match status" value="1"/>
</dbReference>
<dbReference type="AlphaFoldDB" id="A0A9D1GYC4"/>
<dbReference type="Proteomes" id="UP000886842">
    <property type="component" value="Unassembled WGS sequence"/>
</dbReference>
<dbReference type="InterPro" id="IPR000917">
    <property type="entry name" value="Sulfatase_N"/>
</dbReference>
<proteinExistence type="inferred from homology"/>
<keyword evidence="4" id="KW-0106">Calcium</keyword>
<dbReference type="Gene3D" id="3.40.720.10">
    <property type="entry name" value="Alkaline Phosphatase, subunit A"/>
    <property type="match status" value="1"/>
</dbReference>
<evidence type="ECO:0000313" key="7">
    <source>
        <dbReference type="Proteomes" id="UP000886842"/>
    </source>
</evidence>
<protein>
    <submittedName>
        <fullName evidence="6">Sulfatase</fullName>
    </submittedName>
</protein>
<dbReference type="InterPro" id="IPR017850">
    <property type="entry name" value="Alkaline_phosphatase_core_sf"/>
</dbReference>
<gene>
    <name evidence="6" type="ORF">IAA98_08975</name>
</gene>
<dbReference type="InterPro" id="IPR024607">
    <property type="entry name" value="Sulfatase_CS"/>
</dbReference>
<dbReference type="CDD" id="cd16027">
    <property type="entry name" value="SGSH"/>
    <property type="match status" value="1"/>
</dbReference>
<evidence type="ECO:0000259" key="5">
    <source>
        <dbReference type="Pfam" id="PF00884"/>
    </source>
</evidence>
<evidence type="ECO:0000256" key="4">
    <source>
        <dbReference type="ARBA" id="ARBA00022837"/>
    </source>
</evidence>
<dbReference type="PROSITE" id="PS00523">
    <property type="entry name" value="SULFATASE_1"/>
    <property type="match status" value="1"/>
</dbReference>
<organism evidence="6 7">
    <name type="scientific">Candidatus Avipropionibacterium avicola</name>
    <dbReference type="NCBI Taxonomy" id="2840701"/>
    <lineage>
        <taxon>Bacteria</taxon>
        <taxon>Bacillati</taxon>
        <taxon>Actinomycetota</taxon>
        <taxon>Actinomycetes</taxon>
        <taxon>Propionibacteriales</taxon>
        <taxon>Propionibacteriaceae</taxon>
        <taxon>Propionibacteriaceae incertae sedis</taxon>
        <taxon>Candidatus Avipropionibacterium</taxon>
    </lineage>
</organism>
<dbReference type="Pfam" id="PF00884">
    <property type="entry name" value="Sulfatase"/>
    <property type="match status" value="1"/>
</dbReference>
<dbReference type="GO" id="GO:0004065">
    <property type="term" value="F:arylsulfatase activity"/>
    <property type="evidence" value="ECO:0007669"/>
    <property type="project" value="TreeGrafter"/>
</dbReference>
<dbReference type="PANTHER" id="PTHR42693:SF53">
    <property type="entry name" value="ENDO-4-O-SULFATASE"/>
    <property type="match status" value="1"/>
</dbReference>
<name>A0A9D1GYC4_9ACTN</name>
<sequence>MRRPNILIVHWHDLGTHLSAYGHPVESPHSQALADQSLVFDHWFATTPLCSPARGSLWTGRYPHSNGLQGLTHRGWDYHPGERTLSHHLGDAGYHSCLIGLQHEANDPERLGFTELRTERPSWCDDVAEQAVEWIGEHAADDAPWMLTCGMTEVHRPWPESRYDPVDPATVTVPPWLPDNDLTRRDLASYEGCIRDADAALGRIIAALDDAGLAESTIVVFVTDHGSPFPRGKSTLFDPGVQTAMMLRLPEAYGIAPGRVAPLASHVDLVPTLLGLIGVAVPAAVQGVDLTPQLRGEVEQARDQVWLEKTYHGEYDPIRAIRTPQWKFVLNFEPRPLLQLPLDLEGSLTRQGMGDDHLEPRPMQELYDLTADPDEVTNLAEDPVHAEVRDRLHRQLLDFLAETGDRLLDGPIPNPDPAAA</sequence>
<comment type="caution">
    <text evidence="6">The sequence shown here is derived from an EMBL/GenBank/DDBJ whole genome shotgun (WGS) entry which is preliminary data.</text>
</comment>
<reference evidence="6" key="1">
    <citation type="submission" date="2020-10" db="EMBL/GenBank/DDBJ databases">
        <authorList>
            <person name="Gilroy R."/>
        </authorList>
    </citation>
    <scope>NUCLEOTIDE SEQUENCE</scope>
    <source>
        <strain evidence="6">ChiGjej1B1-24693</strain>
    </source>
</reference>
<comment type="similarity">
    <text evidence="1">Belongs to the sulfatase family.</text>
</comment>
<evidence type="ECO:0000256" key="2">
    <source>
        <dbReference type="ARBA" id="ARBA00022723"/>
    </source>
</evidence>